<name>A0A6N2SZD6_9BACE</name>
<proteinExistence type="predicted"/>
<dbReference type="AlphaFoldDB" id="A0A6N2SZD6"/>
<evidence type="ECO:0000313" key="1">
    <source>
        <dbReference type="EMBL" id="VYS98564.1"/>
    </source>
</evidence>
<gene>
    <name evidence="1" type="ORF">BILFYP9_01335</name>
</gene>
<sequence>MLVYCNCMYSLITHSTVIEGSTVTEIENQLLFDEGISAKGRSVIEQLMNLDLKAVYEQSCRSFGITVKEL</sequence>
<protein>
    <submittedName>
        <fullName evidence="1">Uncharacterized protein</fullName>
    </submittedName>
</protein>
<dbReference type="EMBL" id="CACRSU010000014">
    <property type="protein sequence ID" value="VYS98564.1"/>
    <property type="molecule type" value="Genomic_DNA"/>
</dbReference>
<reference evidence="1" key="1">
    <citation type="submission" date="2019-11" db="EMBL/GenBank/DDBJ databases">
        <authorList>
            <person name="Feng L."/>
        </authorList>
    </citation>
    <scope>NUCLEOTIDE SEQUENCE</scope>
    <source>
        <strain evidence="1">BintestinalisLFYP9</strain>
    </source>
</reference>
<accession>A0A6N2SZD6</accession>
<organism evidence="1">
    <name type="scientific">Bacteroides intestinalis</name>
    <dbReference type="NCBI Taxonomy" id="329854"/>
    <lineage>
        <taxon>Bacteria</taxon>
        <taxon>Pseudomonadati</taxon>
        <taxon>Bacteroidota</taxon>
        <taxon>Bacteroidia</taxon>
        <taxon>Bacteroidales</taxon>
        <taxon>Bacteroidaceae</taxon>
        <taxon>Bacteroides</taxon>
    </lineage>
</organism>